<dbReference type="AlphaFoldDB" id="A0A835LV35"/>
<dbReference type="Gene3D" id="3.40.50.12280">
    <property type="match status" value="1"/>
</dbReference>
<reference evidence="2 3" key="1">
    <citation type="submission" date="2020-10" db="EMBL/GenBank/DDBJ databases">
        <title>The Coptis chinensis genome and diversification of protoberbering-type alkaloids.</title>
        <authorList>
            <person name="Wang B."/>
            <person name="Shu S."/>
            <person name="Song C."/>
            <person name="Liu Y."/>
        </authorList>
    </citation>
    <scope>NUCLEOTIDE SEQUENCE [LARGE SCALE GENOMIC DNA]</scope>
    <source>
        <strain evidence="2">HL-2020</strain>
        <tissue evidence="2">Leaf</tissue>
    </source>
</reference>
<dbReference type="GO" id="GO:0015990">
    <property type="term" value="P:electron transport coupled proton transport"/>
    <property type="evidence" value="ECO:0007669"/>
    <property type="project" value="TreeGrafter"/>
</dbReference>
<organism evidence="2 3">
    <name type="scientific">Coptis chinensis</name>
    <dbReference type="NCBI Taxonomy" id="261450"/>
    <lineage>
        <taxon>Eukaryota</taxon>
        <taxon>Viridiplantae</taxon>
        <taxon>Streptophyta</taxon>
        <taxon>Embryophyta</taxon>
        <taxon>Tracheophyta</taxon>
        <taxon>Spermatophyta</taxon>
        <taxon>Magnoliopsida</taxon>
        <taxon>Ranunculales</taxon>
        <taxon>Ranunculaceae</taxon>
        <taxon>Coptidoideae</taxon>
        <taxon>Coptis</taxon>
    </lineage>
</organism>
<dbReference type="PANTHER" id="PTHR11995:SF14">
    <property type="entry name" value="NADH DEHYDROGENASE [UBIQUINONE] IRON-SULFUR PROTEIN 7, MITOCHONDRIAL"/>
    <property type="match status" value="1"/>
</dbReference>
<dbReference type="PANTHER" id="PTHR11995">
    <property type="entry name" value="NADH DEHYDROGENASE"/>
    <property type="match status" value="1"/>
</dbReference>
<dbReference type="GO" id="GO:0045271">
    <property type="term" value="C:respiratory chain complex I"/>
    <property type="evidence" value="ECO:0007669"/>
    <property type="project" value="TreeGrafter"/>
</dbReference>
<proteinExistence type="predicted"/>
<dbReference type="SUPFAM" id="SSF56770">
    <property type="entry name" value="HydA/Nqo6-like"/>
    <property type="match status" value="1"/>
</dbReference>
<dbReference type="GO" id="GO:0008137">
    <property type="term" value="F:NADH dehydrogenase (ubiquinone) activity"/>
    <property type="evidence" value="ECO:0007669"/>
    <property type="project" value="TreeGrafter"/>
</dbReference>
<feature type="region of interest" description="Disordered" evidence="1">
    <location>
        <begin position="54"/>
        <end position="94"/>
    </location>
</feature>
<protein>
    <submittedName>
        <fullName evidence="2">Uncharacterized protein</fullName>
    </submittedName>
</protein>
<evidence type="ECO:0000313" key="3">
    <source>
        <dbReference type="Proteomes" id="UP000631114"/>
    </source>
</evidence>
<evidence type="ECO:0000313" key="2">
    <source>
        <dbReference type="EMBL" id="KAF9604404.1"/>
    </source>
</evidence>
<dbReference type="Proteomes" id="UP000631114">
    <property type="component" value="Unassembled WGS sequence"/>
</dbReference>
<dbReference type="GO" id="GO:0005739">
    <property type="term" value="C:mitochondrion"/>
    <property type="evidence" value="ECO:0007669"/>
    <property type="project" value="GOC"/>
</dbReference>
<dbReference type="OrthoDB" id="5852896at2759"/>
<comment type="caution">
    <text evidence="2">The sequence shown here is derived from an EMBL/GenBank/DDBJ whole genome shotgun (WGS) entry which is preliminary data.</text>
</comment>
<keyword evidence="3" id="KW-1185">Reference proteome</keyword>
<accession>A0A835LV35</accession>
<name>A0A835LV35_9MAGN</name>
<gene>
    <name evidence="2" type="ORF">IFM89_006413</name>
</gene>
<sequence length="170" mass="19500">MGMETESDSELNGSVVAEDESLADKLNFSLKGHVKDELELDAKYKVPTDIICENEGSKNGEAGESPLKKSFQKKTKYSSPWLKAKPREASSKPSFYDQMPEPRWVISMGSCANDGGYYHYSYSLFVGRDRLCSLTFMFRVVLQNEALLYGVLQLHKKINRRKDFLHWWTK</sequence>
<evidence type="ECO:0000256" key="1">
    <source>
        <dbReference type="SAM" id="MobiDB-lite"/>
    </source>
</evidence>
<dbReference type="GO" id="GO:0032981">
    <property type="term" value="P:mitochondrial respiratory chain complex I assembly"/>
    <property type="evidence" value="ECO:0007669"/>
    <property type="project" value="TreeGrafter"/>
</dbReference>
<dbReference type="GO" id="GO:0009060">
    <property type="term" value="P:aerobic respiration"/>
    <property type="evidence" value="ECO:0007669"/>
    <property type="project" value="TreeGrafter"/>
</dbReference>
<dbReference type="EMBL" id="JADFTS010000005">
    <property type="protein sequence ID" value="KAF9604404.1"/>
    <property type="molecule type" value="Genomic_DNA"/>
</dbReference>